<evidence type="ECO:0000313" key="8">
    <source>
        <dbReference type="EMBL" id="MDI1491306.1"/>
    </source>
</evidence>
<evidence type="ECO:0000313" key="9">
    <source>
        <dbReference type="Proteomes" id="UP001161017"/>
    </source>
</evidence>
<accession>A0AA43QU70</accession>
<evidence type="ECO:0000256" key="5">
    <source>
        <dbReference type="SAM" id="MobiDB-lite"/>
    </source>
</evidence>
<feature type="transmembrane region" description="Helical" evidence="6">
    <location>
        <begin position="359"/>
        <end position="380"/>
    </location>
</feature>
<dbReference type="EMBL" id="JAPUFD010000014">
    <property type="protein sequence ID" value="MDI1491306.1"/>
    <property type="molecule type" value="Genomic_DNA"/>
</dbReference>
<dbReference type="GO" id="GO:0016020">
    <property type="term" value="C:membrane"/>
    <property type="evidence" value="ECO:0007669"/>
    <property type="project" value="UniProtKB-SubCell"/>
</dbReference>
<protein>
    <recommendedName>
        <fullName evidence="7">Major facilitator superfamily (MFS) profile domain-containing protein</fullName>
    </recommendedName>
</protein>
<proteinExistence type="predicted"/>
<keyword evidence="9" id="KW-1185">Reference proteome</keyword>
<name>A0AA43QU70_9LECA</name>
<comment type="caution">
    <text evidence="8">The sequence shown here is derived from an EMBL/GenBank/DDBJ whole genome shotgun (WGS) entry which is preliminary data.</text>
</comment>
<feature type="transmembrane region" description="Helical" evidence="6">
    <location>
        <begin position="265"/>
        <end position="283"/>
    </location>
</feature>
<dbReference type="Gene3D" id="1.20.1250.20">
    <property type="entry name" value="MFS general substrate transporter like domains"/>
    <property type="match status" value="1"/>
</dbReference>
<feature type="transmembrane region" description="Helical" evidence="6">
    <location>
        <begin position="170"/>
        <end position="188"/>
    </location>
</feature>
<evidence type="ECO:0000256" key="1">
    <source>
        <dbReference type="ARBA" id="ARBA00004141"/>
    </source>
</evidence>
<dbReference type="InterPro" id="IPR020846">
    <property type="entry name" value="MFS_dom"/>
</dbReference>
<evidence type="ECO:0000256" key="3">
    <source>
        <dbReference type="ARBA" id="ARBA00022989"/>
    </source>
</evidence>
<reference evidence="8" key="1">
    <citation type="journal article" date="2023" name="Genome Biol. Evol.">
        <title>First Whole Genome Sequence and Flow Cytometry Genome Size Data for the Lichen-Forming Fungus Ramalina farinacea (Ascomycota).</title>
        <authorList>
            <person name="Llewellyn T."/>
            <person name="Mian S."/>
            <person name="Hill R."/>
            <person name="Leitch I.J."/>
            <person name="Gaya E."/>
        </authorList>
    </citation>
    <scope>NUCLEOTIDE SEQUENCE</scope>
    <source>
        <strain evidence="8">LIQ254RAFAR</strain>
    </source>
</reference>
<comment type="subcellular location">
    <subcellularLocation>
        <location evidence="1">Membrane</location>
        <topology evidence="1">Multi-pass membrane protein</topology>
    </subcellularLocation>
</comment>
<dbReference type="PROSITE" id="PS50850">
    <property type="entry name" value="MFS"/>
    <property type="match status" value="1"/>
</dbReference>
<evidence type="ECO:0000256" key="4">
    <source>
        <dbReference type="ARBA" id="ARBA00023136"/>
    </source>
</evidence>
<feature type="domain" description="Major facilitator superfamily (MFS) profile" evidence="7">
    <location>
        <begin position="71"/>
        <end position="506"/>
    </location>
</feature>
<keyword evidence="2 6" id="KW-0812">Transmembrane</keyword>
<feature type="region of interest" description="Disordered" evidence="5">
    <location>
        <begin position="603"/>
        <end position="631"/>
    </location>
</feature>
<dbReference type="Proteomes" id="UP001161017">
    <property type="component" value="Unassembled WGS sequence"/>
</dbReference>
<feature type="transmembrane region" description="Helical" evidence="6">
    <location>
        <begin position="392"/>
        <end position="412"/>
    </location>
</feature>
<sequence>MTDNEKQIFDYLLKPDDSYDANGVYWADMGVAQRIKFVTHGDAVEAKRELSNIWAMFKRDPLAPVGYYMRNMVIPGAGLGLEGYVLFSIGNIKPLFSAAFPACWHTAKICNMIWIQAVDYLEVCGIIVGQVLVGILGDWLGRRWGLIQDAVIMFLGLVMLTAAWGVTENGWVICYVWSLFFYGIGVGGEYPMTATSGMENAVGSGKVSTKEDRLHRGRKVTSAFLMQGWGQFFNQVILIVLLLVFHHGSGNPPYSEVAAQWTYRISFAIPAVGTLWLVYFRAYKMRSASKQLAASKAKQKVTGYDTYSLKMTFTYFGPRMIATAGGWFANDVFFYGNKLFQSEFIGVVTGESKSIMPGWLYNLINVGVELCGYYLASFLIDNKLYGRKWMQMIGFLMDFILFIVPGFHFAYYKSAPHIGSFQAMYFLSGFFNQFGPNCVTFLVAAEVYPTPIRATAHGFSAACGKLGALMTAVMGNYITTQQKFYIVPWFGLAGMLVTLVFLPDTTGLDLKEQERRWQFIRAGRESDYHGIAVHSKHLSWWERFRGVGKHYNAELDYQQKIEEMRMDWEATQARKADEKAIFDDEEHDDSVWSSDVSTFFEKTRGSPTIRGREKYPPVADNGTTNLDEKTL</sequence>
<dbReference type="Pfam" id="PF00083">
    <property type="entry name" value="Sugar_tr"/>
    <property type="match status" value="2"/>
</dbReference>
<dbReference type="PANTHER" id="PTHR24064">
    <property type="entry name" value="SOLUTE CARRIER FAMILY 22 MEMBER"/>
    <property type="match status" value="1"/>
</dbReference>
<evidence type="ECO:0000259" key="7">
    <source>
        <dbReference type="PROSITE" id="PS50850"/>
    </source>
</evidence>
<keyword evidence="3 6" id="KW-1133">Transmembrane helix</keyword>
<organism evidence="8 9">
    <name type="scientific">Ramalina farinacea</name>
    <dbReference type="NCBI Taxonomy" id="258253"/>
    <lineage>
        <taxon>Eukaryota</taxon>
        <taxon>Fungi</taxon>
        <taxon>Dikarya</taxon>
        <taxon>Ascomycota</taxon>
        <taxon>Pezizomycotina</taxon>
        <taxon>Lecanoromycetes</taxon>
        <taxon>OSLEUM clade</taxon>
        <taxon>Lecanoromycetidae</taxon>
        <taxon>Lecanorales</taxon>
        <taxon>Lecanorineae</taxon>
        <taxon>Ramalinaceae</taxon>
        <taxon>Ramalina</taxon>
    </lineage>
</organism>
<evidence type="ECO:0000256" key="2">
    <source>
        <dbReference type="ARBA" id="ARBA00022692"/>
    </source>
</evidence>
<keyword evidence="4 6" id="KW-0472">Membrane</keyword>
<feature type="transmembrane region" description="Helical" evidence="6">
    <location>
        <begin position="120"/>
        <end position="139"/>
    </location>
</feature>
<gene>
    <name evidence="8" type="ORF">OHK93_002515</name>
</gene>
<dbReference type="InterPro" id="IPR005828">
    <property type="entry name" value="MFS_sugar_transport-like"/>
</dbReference>
<dbReference type="SUPFAM" id="SSF103473">
    <property type="entry name" value="MFS general substrate transporter"/>
    <property type="match status" value="1"/>
</dbReference>
<dbReference type="InterPro" id="IPR036259">
    <property type="entry name" value="MFS_trans_sf"/>
</dbReference>
<evidence type="ECO:0000256" key="6">
    <source>
        <dbReference type="SAM" id="Phobius"/>
    </source>
</evidence>
<feature type="transmembrane region" description="Helical" evidence="6">
    <location>
        <begin position="424"/>
        <end position="444"/>
    </location>
</feature>
<dbReference type="GO" id="GO:0022857">
    <property type="term" value="F:transmembrane transporter activity"/>
    <property type="evidence" value="ECO:0007669"/>
    <property type="project" value="InterPro"/>
</dbReference>
<feature type="transmembrane region" description="Helical" evidence="6">
    <location>
        <begin position="146"/>
        <end position="164"/>
    </location>
</feature>
<feature type="transmembrane region" description="Helical" evidence="6">
    <location>
        <begin position="484"/>
        <end position="502"/>
    </location>
</feature>
<feature type="transmembrane region" description="Helical" evidence="6">
    <location>
        <begin position="456"/>
        <end position="477"/>
    </location>
</feature>
<feature type="transmembrane region" description="Helical" evidence="6">
    <location>
        <begin position="223"/>
        <end position="245"/>
    </location>
</feature>
<dbReference type="AlphaFoldDB" id="A0AA43QU70"/>